<keyword evidence="2" id="KW-1185">Reference proteome</keyword>
<dbReference type="Proteomes" id="UP000238479">
    <property type="component" value="Chromosome 4"/>
</dbReference>
<comment type="caution">
    <text evidence="1">The sequence shown here is derived from an EMBL/GenBank/DDBJ whole genome shotgun (WGS) entry which is preliminary data.</text>
</comment>
<dbReference type="EMBL" id="PDCK01000042">
    <property type="protein sequence ID" value="PRQ38222.1"/>
    <property type="molecule type" value="Genomic_DNA"/>
</dbReference>
<dbReference type="Gene3D" id="1.20.58.190">
    <property type="entry name" value="Translin, domain 1"/>
    <property type="match status" value="1"/>
</dbReference>
<accession>A0A2P6QVK2</accession>
<gene>
    <name evidence="1" type="ORF">RchiOBHm_Chr4g0411411</name>
</gene>
<evidence type="ECO:0000313" key="2">
    <source>
        <dbReference type="Proteomes" id="UP000238479"/>
    </source>
</evidence>
<dbReference type="AlphaFoldDB" id="A0A2P6QVK2"/>
<dbReference type="STRING" id="74649.A0A2P6QVK2"/>
<sequence>MEIEPTTRFIHSSLLLVHQSSSTPEVLEKPKAKIIVLKELYNQLAEIVRIELSGFRGN</sequence>
<proteinExistence type="predicted"/>
<dbReference type="InterPro" id="IPR016068">
    <property type="entry name" value="Translin_N"/>
</dbReference>
<dbReference type="Gramene" id="PRQ38222">
    <property type="protein sequence ID" value="PRQ38222"/>
    <property type="gene ID" value="RchiOBHm_Chr4g0411411"/>
</dbReference>
<reference evidence="1 2" key="1">
    <citation type="journal article" date="2018" name="Nat. Genet.">
        <title>The Rosa genome provides new insights in the design of modern roses.</title>
        <authorList>
            <person name="Bendahmane M."/>
        </authorList>
    </citation>
    <scope>NUCLEOTIDE SEQUENCE [LARGE SCALE GENOMIC DNA]</scope>
    <source>
        <strain evidence="2">cv. Old Blush</strain>
    </source>
</reference>
<dbReference type="GO" id="GO:0043565">
    <property type="term" value="F:sequence-specific DNA binding"/>
    <property type="evidence" value="ECO:0007669"/>
    <property type="project" value="InterPro"/>
</dbReference>
<protein>
    <submittedName>
        <fullName evidence="1">Putative translin</fullName>
    </submittedName>
</protein>
<name>A0A2P6QVK2_ROSCH</name>
<evidence type="ECO:0000313" key="1">
    <source>
        <dbReference type="EMBL" id="PRQ38222.1"/>
    </source>
</evidence>
<organism evidence="1 2">
    <name type="scientific">Rosa chinensis</name>
    <name type="common">China rose</name>
    <dbReference type="NCBI Taxonomy" id="74649"/>
    <lineage>
        <taxon>Eukaryota</taxon>
        <taxon>Viridiplantae</taxon>
        <taxon>Streptophyta</taxon>
        <taxon>Embryophyta</taxon>
        <taxon>Tracheophyta</taxon>
        <taxon>Spermatophyta</taxon>
        <taxon>Magnoliopsida</taxon>
        <taxon>eudicotyledons</taxon>
        <taxon>Gunneridae</taxon>
        <taxon>Pentapetalae</taxon>
        <taxon>rosids</taxon>
        <taxon>fabids</taxon>
        <taxon>Rosales</taxon>
        <taxon>Rosaceae</taxon>
        <taxon>Rosoideae</taxon>
        <taxon>Rosoideae incertae sedis</taxon>
        <taxon>Rosa</taxon>
    </lineage>
</organism>